<evidence type="ECO:0000256" key="1">
    <source>
        <dbReference type="SAM" id="MobiDB-lite"/>
    </source>
</evidence>
<dbReference type="InterPro" id="IPR011022">
    <property type="entry name" value="Arrestin_C-like"/>
</dbReference>
<sequence length="1263" mass="141384">MPSLRLPDSHTVPQSLSSVLLPNSTSSSQEDRKSPQIGSRNHDVDKVAPHIVINGNDMDNFSALSEPTDDFSLYKDTVMRQNLTTNASIVSPVASNNILMDTNLKEHNKALIAYLNQQGLNMNPLKLSPFHIKEKSIINNLGHHHHGLFHLSPSANPNIETFITGNGQILFLPYNPQKKKRRRRNRSSQDEYNDEDNDHEDMDDNEQNMEADEPYDPCDYNNASCSNILNDSNTQQNIQSSELNHNITYHTFGVIVKIRKSTSLNQLIKVDYHTHLSLKWSGPDYSKKEPIDERFKCSENINWDLNLSNPDCYIPMDLNADPSINTEMSTIDDSSDSISMESLSNLRKYSDIEYSAKPTQNIKKYTPLSSKNLVPESTQLNNDTFVEENMFQATIENSTKSFSAGYYIFLLPVVYPLNTPETIYLRNAALQHSFSIQIQKGAVAIPTLKAPQTAFLSTSPTHNKHYDDQSNSFSSALSSQTMVNVNDSISTTNTLKSSFFKKLGIRRNSVSSNTSDHINIGSPPTPMKQNPFNTHHSKNPTIYHYNYKLPAIRLPPSDATSTLNKSIYVNKVWNDALNYELLLPRKFTQLSPPKNIHVGANDKFLKENNYLLQMKLVPLQKSLLLKRIKINIVEKVTYISNSIPVERKNTRSEERVISMLEITTKEKQTFKGSGSQVPLKTHIIKDCQNDNLLTYCYEAETSSDPKKKFTSEVPVKAHSHTTNTGFHPSSILKSPKKSSKYSDSQQDTCSFFTEPDVVITNPVKLQCPLNFVANDDEKFIASVYDHLSTDVTDLNELNDLPESSSKIDSMSIFSVNSANDNHDQFSDDDSFSLTSKFSPKRQRGFSFSSLKSKDKETGASPSDKSDSHTFLPDTTSPHLKIRHRLQISFRISKPDPKLKNPDGKPKMHHYEVIVDTPIVLISPFCVVDALELPSYDDAVNMKTFDCTLPSNKFSISPVTSDDLAFTDLDSDPTFAPCSPLMSGTIPQINHDYSHGSPIMSFPGSPITNALGASPQSQYEIASTLPSYTSSEILFNRKRSNSSQHSNANPMNATSLLSAAFAKSRNRANSLNSMLASNEMSSLSLKSSESNSNITLPPNYNEIRKDDTGIPSIPPVYDTVVENSLKSKVETVLSPQYIDKSRLRVDKPVNIEAELKDTLETDTRSKLSVMGSMNEQENTPFDARSSLSKASTASENLKLINEDENKDSDLLMKLHSTSSFNINLDTETRPNSLEVNSREDIESIVNMNVGKIATLNLTTSHNER</sequence>
<dbReference type="HOGENOM" id="CLU_264622_0_0_1"/>
<name>A0A099NU09_PICKU</name>
<dbReference type="EMBL" id="JQFK01000082">
    <property type="protein sequence ID" value="KGK36328.1"/>
    <property type="molecule type" value="Genomic_DNA"/>
</dbReference>
<reference evidence="4" key="1">
    <citation type="journal article" date="2014" name="Microb. Cell Fact.">
        <title>Exploiting Issatchenkia orientalis SD108 for succinic acid production.</title>
        <authorList>
            <person name="Xiao H."/>
            <person name="Shao Z."/>
            <person name="Jiang Y."/>
            <person name="Dole S."/>
            <person name="Zhao H."/>
        </authorList>
    </citation>
    <scope>NUCLEOTIDE SEQUENCE [LARGE SCALE GENOMIC DNA]</scope>
    <source>
        <strain evidence="4">SD108</strain>
    </source>
</reference>
<proteinExistence type="predicted"/>
<feature type="compositionally biased region" description="Low complexity" evidence="1">
    <location>
        <begin position="15"/>
        <end position="28"/>
    </location>
</feature>
<feature type="compositionally biased region" description="Basic residues" evidence="1">
    <location>
        <begin position="177"/>
        <end position="186"/>
    </location>
</feature>
<feature type="region of interest" description="Disordered" evidence="1">
    <location>
        <begin position="511"/>
        <end position="530"/>
    </location>
</feature>
<feature type="region of interest" description="Disordered" evidence="1">
    <location>
        <begin position="1"/>
        <end position="45"/>
    </location>
</feature>
<dbReference type="Proteomes" id="UP000029867">
    <property type="component" value="Unassembled WGS sequence"/>
</dbReference>
<evidence type="ECO:0000313" key="3">
    <source>
        <dbReference type="EMBL" id="KGK36328.1"/>
    </source>
</evidence>
<accession>A0A099NU09</accession>
<feature type="region of interest" description="Disordered" evidence="1">
    <location>
        <begin position="719"/>
        <end position="739"/>
    </location>
</feature>
<feature type="region of interest" description="Disordered" evidence="1">
    <location>
        <begin position="848"/>
        <end position="875"/>
    </location>
</feature>
<dbReference type="VEuPathDB" id="FungiDB:C5L36_0D04240"/>
<feature type="region of interest" description="Disordered" evidence="1">
    <location>
        <begin position="174"/>
        <end position="217"/>
    </location>
</feature>
<dbReference type="AlphaFoldDB" id="A0A099NU09"/>
<evidence type="ECO:0000313" key="4">
    <source>
        <dbReference type="Proteomes" id="UP000029867"/>
    </source>
</evidence>
<protein>
    <recommendedName>
        <fullName evidence="2">Arrestin C-terminal-like domain-containing protein</fullName>
    </recommendedName>
</protein>
<gene>
    <name evidence="3" type="ORF">JL09_g4526</name>
</gene>
<dbReference type="eggNOG" id="KOG3780">
    <property type="taxonomic scope" value="Eukaryota"/>
</dbReference>
<organism evidence="3 4">
    <name type="scientific">Pichia kudriavzevii</name>
    <name type="common">Yeast</name>
    <name type="synonym">Issatchenkia orientalis</name>
    <dbReference type="NCBI Taxonomy" id="4909"/>
    <lineage>
        <taxon>Eukaryota</taxon>
        <taxon>Fungi</taxon>
        <taxon>Dikarya</taxon>
        <taxon>Ascomycota</taxon>
        <taxon>Saccharomycotina</taxon>
        <taxon>Pichiomycetes</taxon>
        <taxon>Pichiales</taxon>
        <taxon>Pichiaceae</taxon>
        <taxon>Pichia</taxon>
    </lineage>
</organism>
<comment type="caution">
    <text evidence="3">The sequence shown here is derived from an EMBL/GenBank/DDBJ whole genome shotgun (WGS) entry which is preliminary data.</text>
</comment>
<feature type="domain" description="Arrestin C-terminal-like" evidence="2">
    <location>
        <begin position="573"/>
        <end position="924"/>
    </location>
</feature>
<feature type="compositionally biased region" description="Acidic residues" evidence="1">
    <location>
        <begin position="191"/>
        <end position="216"/>
    </location>
</feature>
<evidence type="ECO:0000259" key="2">
    <source>
        <dbReference type="SMART" id="SM01017"/>
    </source>
</evidence>
<feature type="compositionally biased region" description="Basic and acidic residues" evidence="1">
    <location>
        <begin position="29"/>
        <end position="45"/>
    </location>
</feature>
<dbReference type="SMART" id="SM01017">
    <property type="entry name" value="Arrestin_C"/>
    <property type="match status" value="1"/>
</dbReference>
<feature type="compositionally biased region" description="Basic and acidic residues" evidence="1">
    <location>
        <begin position="851"/>
        <end position="867"/>
    </location>
</feature>